<sequence length="41" mass="4524">MYCFKAGTGNAHQMMNPDSEEVHYLEVPLATASAILMTTYS</sequence>
<keyword evidence="2" id="KW-1185">Reference proteome</keyword>
<dbReference type="EMBL" id="JBGFFX010000013">
    <property type="protein sequence ID" value="MEY8772562.1"/>
    <property type="molecule type" value="Genomic_DNA"/>
</dbReference>
<proteinExistence type="predicted"/>
<accession>A0ABV4ECT0</accession>
<protein>
    <recommendedName>
        <fullName evidence="3">Cupin domain-containing protein</fullName>
    </recommendedName>
</protein>
<dbReference type="Proteomes" id="UP001565243">
    <property type="component" value="Unassembled WGS sequence"/>
</dbReference>
<name>A0ABV4ECT0_9GAMM</name>
<evidence type="ECO:0000313" key="1">
    <source>
        <dbReference type="EMBL" id="MEY8772562.1"/>
    </source>
</evidence>
<evidence type="ECO:0008006" key="3">
    <source>
        <dbReference type="Google" id="ProtNLM"/>
    </source>
</evidence>
<gene>
    <name evidence="1" type="ORF">AB6T85_19325</name>
</gene>
<reference evidence="1 2" key="1">
    <citation type="submission" date="2024-07" db="EMBL/GenBank/DDBJ databases">
        <authorList>
            <person name="Hebao G."/>
        </authorList>
    </citation>
    <scope>NUCLEOTIDE SEQUENCE [LARGE SCALE GENOMIC DNA]</scope>
    <source>
        <strain evidence="1 2">ACCC 02193</strain>
    </source>
</reference>
<dbReference type="RefSeq" id="WP_369896388.1">
    <property type="nucleotide sequence ID" value="NZ_JBGFFX010000013.1"/>
</dbReference>
<comment type="caution">
    <text evidence="1">The sequence shown here is derived from an EMBL/GenBank/DDBJ whole genome shotgun (WGS) entry which is preliminary data.</text>
</comment>
<evidence type="ECO:0000313" key="2">
    <source>
        <dbReference type="Proteomes" id="UP001565243"/>
    </source>
</evidence>
<organism evidence="1 2">
    <name type="scientific">Erwinia aeris</name>
    <dbReference type="NCBI Taxonomy" id="3239803"/>
    <lineage>
        <taxon>Bacteria</taxon>
        <taxon>Pseudomonadati</taxon>
        <taxon>Pseudomonadota</taxon>
        <taxon>Gammaproteobacteria</taxon>
        <taxon>Enterobacterales</taxon>
        <taxon>Erwiniaceae</taxon>
        <taxon>Erwinia</taxon>
    </lineage>
</organism>